<organism evidence="2 3">
    <name type="scientific">Actinomycetospora chlora</name>
    <dbReference type="NCBI Taxonomy" id="663608"/>
    <lineage>
        <taxon>Bacteria</taxon>
        <taxon>Bacillati</taxon>
        <taxon>Actinomycetota</taxon>
        <taxon>Actinomycetes</taxon>
        <taxon>Pseudonocardiales</taxon>
        <taxon>Pseudonocardiaceae</taxon>
        <taxon>Actinomycetospora</taxon>
    </lineage>
</organism>
<dbReference type="EMBL" id="BAABHO010000026">
    <property type="protein sequence ID" value="GAA4794675.1"/>
    <property type="molecule type" value="Genomic_DNA"/>
</dbReference>
<dbReference type="Proteomes" id="UP001500928">
    <property type="component" value="Unassembled WGS sequence"/>
</dbReference>
<feature type="compositionally biased region" description="Basic and acidic residues" evidence="1">
    <location>
        <begin position="95"/>
        <end position="108"/>
    </location>
</feature>
<feature type="region of interest" description="Disordered" evidence="1">
    <location>
        <begin position="1"/>
        <end position="152"/>
    </location>
</feature>
<sequence>MGSNAWDRAQEAIAHAHQRATERDEDVITPDTAVSPFDASSTTVLPHGLAARSGADPDLTQRIPQRNGHPRHRADDGATRNGNGRPRPGPDDPDDARTVRLDARERAHPGTSPFPANPFPGGPGPARGGAAEPDETPAAEPRRPWWRRLFGR</sequence>
<dbReference type="RefSeq" id="WP_345417191.1">
    <property type="nucleotide sequence ID" value="NZ_BAABHO010000026.1"/>
</dbReference>
<evidence type="ECO:0000313" key="2">
    <source>
        <dbReference type="EMBL" id="GAA4794675.1"/>
    </source>
</evidence>
<reference evidence="3" key="1">
    <citation type="journal article" date="2019" name="Int. J. Syst. Evol. Microbiol.">
        <title>The Global Catalogue of Microorganisms (GCM) 10K type strain sequencing project: providing services to taxonomists for standard genome sequencing and annotation.</title>
        <authorList>
            <consortium name="The Broad Institute Genomics Platform"/>
            <consortium name="The Broad Institute Genome Sequencing Center for Infectious Disease"/>
            <person name="Wu L."/>
            <person name="Ma J."/>
        </authorList>
    </citation>
    <scope>NUCLEOTIDE SEQUENCE [LARGE SCALE GENOMIC DNA]</scope>
    <source>
        <strain evidence="3">JCM 17979</strain>
    </source>
</reference>
<evidence type="ECO:0000313" key="3">
    <source>
        <dbReference type="Proteomes" id="UP001500928"/>
    </source>
</evidence>
<comment type="caution">
    <text evidence="2">The sequence shown here is derived from an EMBL/GenBank/DDBJ whole genome shotgun (WGS) entry which is preliminary data.</text>
</comment>
<protein>
    <submittedName>
        <fullName evidence="2">Uncharacterized protein</fullName>
    </submittedName>
</protein>
<keyword evidence="3" id="KW-1185">Reference proteome</keyword>
<gene>
    <name evidence="2" type="ORF">GCM10023200_33360</name>
</gene>
<proteinExistence type="predicted"/>
<accession>A0ABP9BHR0</accession>
<evidence type="ECO:0000256" key="1">
    <source>
        <dbReference type="SAM" id="MobiDB-lite"/>
    </source>
</evidence>
<name>A0ABP9BHR0_9PSEU</name>